<dbReference type="GO" id="GO:0016020">
    <property type="term" value="C:membrane"/>
    <property type="evidence" value="ECO:0007669"/>
    <property type="project" value="InterPro"/>
</dbReference>
<dbReference type="Proteomes" id="UP000075901">
    <property type="component" value="Unassembled WGS sequence"/>
</dbReference>
<keyword evidence="7" id="KW-1185">Reference proteome</keyword>
<proteinExistence type="inferred from homology"/>
<dbReference type="EnsemblMetazoa" id="AMAM009051-RA">
    <property type="protein sequence ID" value="AMAM009051-PA"/>
    <property type="gene ID" value="AMAM009051"/>
</dbReference>
<evidence type="ECO:0000256" key="1">
    <source>
        <dbReference type="ARBA" id="ARBA00008139"/>
    </source>
</evidence>
<comment type="similarity">
    <text evidence="1">Belongs to the peptidase M2 family.</text>
</comment>
<evidence type="ECO:0000313" key="7">
    <source>
        <dbReference type="Proteomes" id="UP000075901"/>
    </source>
</evidence>
<dbReference type="InterPro" id="IPR001548">
    <property type="entry name" value="Peptidase_M2"/>
</dbReference>
<evidence type="ECO:0000313" key="6">
    <source>
        <dbReference type="EnsemblMetazoa" id="AMAM009051-PA"/>
    </source>
</evidence>
<keyword evidence="4" id="KW-0325">Glycoprotein</keyword>
<reference evidence="6" key="2">
    <citation type="submission" date="2020-05" db="UniProtKB">
        <authorList>
            <consortium name="EnsemblMetazoa"/>
        </authorList>
    </citation>
    <scope>IDENTIFICATION</scope>
    <source>
        <strain evidence="6">maculatus3</strain>
    </source>
</reference>
<sequence>MAKRGVKEVIVVLVLIGVRSAILALPATDQNEVEVSESMARNFLNELENDILEINYNTTLQSWNYETNITDDTLDMRNDAVDDQSRFLKVQNNSRIGLTVTS</sequence>
<protein>
    <submittedName>
        <fullName evidence="6">Uncharacterized protein</fullName>
    </submittedName>
</protein>
<accession>A0A182SLC0</accession>
<keyword evidence="2 5" id="KW-0732">Signal</keyword>
<dbReference type="Pfam" id="PF01401">
    <property type="entry name" value="Peptidase_M2"/>
    <property type="match status" value="1"/>
</dbReference>
<dbReference type="VEuPathDB" id="VectorBase:AMAM009051"/>
<dbReference type="GO" id="GO:0006508">
    <property type="term" value="P:proteolysis"/>
    <property type="evidence" value="ECO:0007669"/>
    <property type="project" value="InterPro"/>
</dbReference>
<organism evidence="6 7">
    <name type="scientific">Anopheles maculatus</name>
    <dbReference type="NCBI Taxonomy" id="74869"/>
    <lineage>
        <taxon>Eukaryota</taxon>
        <taxon>Metazoa</taxon>
        <taxon>Ecdysozoa</taxon>
        <taxon>Arthropoda</taxon>
        <taxon>Hexapoda</taxon>
        <taxon>Insecta</taxon>
        <taxon>Pterygota</taxon>
        <taxon>Neoptera</taxon>
        <taxon>Endopterygota</taxon>
        <taxon>Diptera</taxon>
        <taxon>Nematocera</taxon>
        <taxon>Culicoidea</taxon>
        <taxon>Culicidae</taxon>
        <taxon>Anophelinae</taxon>
        <taxon>Anopheles</taxon>
        <taxon>Anopheles maculatus group</taxon>
    </lineage>
</organism>
<evidence type="ECO:0000256" key="3">
    <source>
        <dbReference type="ARBA" id="ARBA00023157"/>
    </source>
</evidence>
<dbReference type="GO" id="GO:0008237">
    <property type="term" value="F:metallopeptidase activity"/>
    <property type="evidence" value="ECO:0007669"/>
    <property type="project" value="InterPro"/>
</dbReference>
<feature type="signal peptide" evidence="5">
    <location>
        <begin position="1"/>
        <end position="24"/>
    </location>
</feature>
<keyword evidence="3" id="KW-1015">Disulfide bond</keyword>
<reference evidence="7" key="1">
    <citation type="submission" date="2013-09" db="EMBL/GenBank/DDBJ databases">
        <title>The Genome Sequence of Anopheles maculatus species B.</title>
        <authorList>
            <consortium name="The Broad Institute Genomics Platform"/>
            <person name="Neafsey D.E."/>
            <person name="Besansky N."/>
            <person name="Howell P."/>
            <person name="Walton C."/>
            <person name="Young S.K."/>
            <person name="Zeng Q."/>
            <person name="Gargeya S."/>
            <person name="Fitzgerald M."/>
            <person name="Haas B."/>
            <person name="Abouelleil A."/>
            <person name="Allen A.W."/>
            <person name="Alvarado L."/>
            <person name="Arachchi H.M."/>
            <person name="Berlin A.M."/>
            <person name="Chapman S.B."/>
            <person name="Gainer-Dewar J."/>
            <person name="Goldberg J."/>
            <person name="Griggs A."/>
            <person name="Gujja S."/>
            <person name="Hansen M."/>
            <person name="Howarth C."/>
            <person name="Imamovic A."/>
            <person name="Ireland A."/>
            <person name="Larimer J."/>
            <person name="McCowan C."/>
            <person name="Murphy C."/>
            <person name="Pearson M."/>
            <person name="Poon T.W."/>
            <person name="Priest M."/>
            <person name="Roberts A."/>
            <person name="Saif S."/>
            <person name="Shea T."/>
            <person name="Sisk P."/>
            <person name="Sykes S."/>
            <person name="Wortman J."/>
            <person name="Nusbaum C."/>
            <person name="Birren B."/>
        </authorList>
    </citation>
    <scope>NUCLEOTIDE SEQUENCE [LARGE SCALE GENOMIC DNA]</scope>
    <source>
        <strain evidence="7">maculatus3</strain>
    </source>
</reference>
<evidence type="ECO:0000256" key="4">
    <source>
        <dbReference type="ARBA" id="ARBA00023180"/>
    </source>
</evidence>
<name>A0A182SLC0_9DIPT</name>
<dbReference type="SUPFAM" id="SSF55486">
    <property type="entry name" value="Metalloproteases ('zincins'), catalytic domain"/>
    <property type="match status" value="1"/>
</dbReference>
<dbReference type="AlphaFoldDB" id="A0A182SLC0"/>
<evidence type="ECO:0000256" key="2">
    <source>
        <dbReference type="ARBA" id="ARBA00022729"/>
    </source>
</evidence>
<dbReference type="GO" id="GO:0008241">
    <property type="term" value="F:peptidyl-dipeptidase activity"/>
    <property type="evidence" value="ECO:0007669"/>
    <property type="project" value="InterPro"/>
</dbReference>
<feature type="chain" id="PRO_5008135975" evidence="5">
    <location>
        <begin position="25"/>
        <end position="102"/>
    </location>
</feature>
<evidence type="ECO:0000256" key="5">
    <source>
        <dbReference type="SAM" id="SignalP"/>
    </source>
</evidence>